<dbReference type="InterPro" id="IPR012878">
    <property type="entry name" value="Beta-AFase-like_GH127_cat"/>
</dbReference>
<dbReference type="PANTHER" id="PTHR31151">
    <property type="entry name" value="PROLINE-TRNA LIGASE (DUF1680)"/>
    <property type="match status" value="1"/>
</dbReference>
<evidence type="ECO:0000259" key="2">
    <source>
        <dbReference type="Pfam" id="PF07944"/>
    </source>
</evidence>
<dbReference type="AlphaFoldDB" id="A0A7Y9FK78"/>
<evidence type="ECO:0008006" key="7">
    <source>
        <dbReference type="Google" id="ProtNLM"/>
    </source>
</evidence>
<comment type="caution">
    <text evidence="5">The sequence shown here is derived from an EMBL/GenBank/DDBJ whole genome shotgun (WGS) entry which is preliminary data.</text>
</comment>
<dbReference type="Proteomes" id="UP000517753">
    <property type="component" value="Unassembled WGS sequence"/>
</dbReference>
<dbReference type="PANTHER" id="PTHR31151:SF0">
    <property type="entry name" value="PROLINE-TRNA LIGASE (DUF1680)"/>
    <property type="match status" value="1"/>
</dbReference>
<evidence type="ECO:0000256" key="1">
    <source>
        <dbReference type="SAM" id="SignalP"/>
    </source>
</evidence>
<feature type="domain" description="Glycoside hydrolase GH146 substrate-binding" evidence="3">
    <location>
        <begin position="658"/>
        <end position="790"/>
    </location>
</feature>
<feature type="signal peptide" evidence="1">
    <location>
        <begin position="1"/>
        <end position="38"/>
    </location>
</feature>
<keyword evidence="1" id="KW-0732">Signal</keyword>
<protein>
    <recommendedName>
        <fullName evidence="7">Acetyl-CoA carboxylase</fullName>
    </recommendedName>
</protein>
<evidence type="ECO:0000313" key="5">
    <source>
        <dbReference type="EMBL" id="NYD88823.1"/>
    </source>
</evidence>
<dbReference type="Pfam" id="PF20620">
    <property type="entry name" value="DUF6805"/>
    <property type="match status" value="1"/>
</dbReference>
<dbReference type="InterPro" id="IPR008928">
    <property type="entry name" value="6-hairpin_glycosidase_sf"/>
</dbReference>
<reference evidence="5 6" key="2">
    <citation type="submission" date="2020-08" db="EMBL/GenBank/DDBJ databases">
        <title>The Agave Microbiome: Exploring the role of microbial communities in plant adaptations to desert environments.</title>
        <authorList>
            <person name="Partida-Martinez L.P."/>
        </authorList>
    </citation>
    <scope>NUCLEOTIDE SEQUENCE [LARGE SCALE GENOMIC DNA]</scope>
    <source>
        <strain evidence="5 6">AS2.3</strain>
    </source>
</reference>
<dbReference type="Pfam" id="PF20736">
    <property type="entry name" value="Glyco_hydro127M"/>
    <property type="match status" value="1"/>
</dbReference>
<dbReference type="EMBL" id="JACCBY010000001">
    <property type="protein sequence ID" value="NYD88823.1"/>
    <property type="molecule type" value="Genomic_DNA"/>
</dbReference>
<evidence type="ECO:0000259" key="4">
    <source>
        <dbReference type="Pfam" id="PF20736"/>
    </source>
</evidence>
<name>A0A7Y9FK78_9SPHN</name>
<dbReference type="Pfam" id="PF07944">
    <property type="entry name" value="Beta-AFase-like_GH127_cat"/>
    <property type="match status" value="1"/>
</dbReference>
<feature type="domain" description="Non-reducing end beta-L-arabinofuranosidase-like GH127 middle" evidence="4">
    <location>
        <begin position="456"/>
        <end position="547"/>
    </location>
</feature>
<dbReference type="SUPFAM" id="SSF48208">
    <property type="entry name" value="Six-hairpin glycosidases"/>
    <property type="match status" value="1"/>
</dbReference>
<evidence type="ECO:0000259" key="3">
    <source>
        <dbReference type="Pfam" id="PF20620"/>
    </source>
</evidence>
<reference evidence="5 6" key="1">
    <citation type="submission" date="2020-07" db="EMBL/GenBank/DDBJ databases">
        <authorList>
            <person name="Partida-Martinez L."/>
            <person name="Huntemann M."/>
            <person name="Clum A."/>
            <person name="Wang J."/>
            <person name="Palaniappan K."/>
            <person name="Ritter S."/>
            <person name="Chen I.-M."/>
            <person name="Stamatis D."/>
            <person name="Reddy T."/>
            <person name="O'Malley R."/>
            <person name="Daum C."/>
            <person name="Shapiro N."/>
            <person name="Ivanova N."/>
            <person name="Kyrpides N."/>
            <person name="Woyke T."/>
        </authorList>
    </citation>
    <scope>NUCLEOTIDE SEQUENCE [LARGE SCALE GENOMIC DNA]</scope>
    <source>
        <strain evidence="5 6">AS2.3</strain>
    </source>
</reference>
<accession>A0A7Y9FK78</accession>
<organism evidence="5 6">
    <name type="scientific">Sphingomonas melonis</name>
    <dbReference type="NCBI Taxonomy" id="152682"/>
    <lineage>
        <taxon>Bacteria</taxon>
        <taxon>Pseudomonadati</taxon>
        <taxon>Pseudomonadota</taxon>
        <taxon>Alphaproteobacteria</taxon>
        <taxon>Sphingomonadales</taxon>
        <taxon>Sphingomonadaceae</taxon>
        <taxon>Sphingomonas</taxon>
    </lineage>
</organism>
<dbReference type="RefSeq" id="WP_179507373.1">
    <property type="nucleotide sequence ID" value="NZ_JACCBY010000001.1"/>
</dbReference>
<sequence>MGRNNVTGRLGSTGHCGVTRRTLLAGASALVFAGPAFAAALPTDRMTRVEPVPMRHVHLKPSHFADAFAANRRYLLSLDPERLLHNFYVSARLPAPKPVYAGWEAQGIAGHSLGHWLSACALVVANTGDRDVAATLDHALAEMARIQAAHGDGYCGGTTVERDGKTVDGKVVFEEVRRGDIRTGGFDLNGGWVPLYTWHKVHAGLLDAHMLAGNPRALPIAIGLAGYLAGVFEPLSDAQMQQVLRAEHGGLNETYAETYALTGDARWLRMAQKIRHKAVLDPLTAGRDQLAGLHANTQIPKLIGLARLYELTGDPAHADAARFFHDRVTHHHSYVIGGNSEREHFGQPDQLSKRVTEATCEACNSYNMLKLTRHLYAWEPKAQWFDFYERVQLNHILAHQRPDTGQFVYFMPLSAGARRSYSTAEESFWCCVGSGMESHAKHADSIYWHDAGKAGTLYVNLYIPSSLDWQGLALDLDTRMPTEGEATLTIRRAGRSAQPIALRIPGWAQGATVELNGTPAPVAMRDGYAVLDRRWRAGDRIHVVLPMQLRAEPTPDDPTMVAFTHGPLVLAADMGAAAEAFDGLGPALTVDGPATAALRTADGPHRFAARSALGEPLQLSPFYAQYDRRTAVYFPTFTSSSWATAKPDYLRAQQERQALARRTADVAYLGEMQPERDHGFAASKPETVQLHGRAARKLRAGETIALTLQRRPGPAVLRVVYWGRDVGNRELAISVDGTPLATDTRDAQPQEAFVAIDYPLRSAGEQGKGAAKVVFTGKRGEVDIYEVRMLSAPTAAPQSPVA</sequence>
<keyword evidence="6" id="KW-1185">Reference proteome</keyword>
<feature type="chain" id="PRO_5031186868" description="Acetyl-CoA carboxylase" evidence="1">
    <location>
        <begin position="39"/>
        <end position="802"/>
    </location>
</feature>
<evidence type="ECO:0000313" key="6">
    <source>
        <dbReference type="Proteomes" id="UP000517753"/>
    </source>
</evidence>
<gene>
    <name evidence="5" type="ORF">HD841_000592</name>
</gene>
<proteinExistence type="predicted"/>
<dbReference type="InterPro" id="IPR046544">
    <property type="entry name" value="GH146_SB_dom"/>
</dbReference>
<dbReference type="GO" id="GO:0005975">
    <property type="term" value="P:carbohydrate metabolic process"/>
    <property type="evidence" value="ECO:0007669"/>
    <property type="project" value="InterPro"/>
</dbReference>
<dbReference type="InterPro" id="IPR049046">
    <property type="entry name" value="Beta-AFase-like_GH127_middle"/>
</dbReference>
<feature type="domain" description="Non-reducing end beta-L-arabinofuranosidase-like GH127 catalytic" evidence="2">
    <location>
        <begin position="56"/>
        <end position="443"/>
    </location>
</feature>